<keyword evidence="5" id="KW-1185">Reference proteome</keyword>
<proteinExistence type="predicted"/>
<keyword evidence="2" id="KW-1133">Transmembrane helix</keyword>
<organism evidence="4 5">
    <name type="scientific">Algibacter aquimarinus</name>
    <dbReference type="NCBI Taxonomy" id="1136748"/>
    <lineage>
        <taxon>Bacteria</taxon>
        <taxon>Pseudomonadati</taxon>
        <taxon>Bacteroidota</taxon>
        <taxon>Flavobacteriia</taxon>
        <taxon>Flavobacteriales</taxon>
        <taxon>Flavobacteriaceae</taxon>
        <taxon>Algibacter</taxon>
    </lineage>
</organism>
<gene>
    <name evidence="4" type="ORF">GCM10023315_01190</name>
</gene>
<accession>A0ABP9H0C1</accession>
<evidence type="ECO:0000256" key="1">
    <source>
        <dbReference type="SAM" id="Coils"/>
    </source>
</evidence>
<sequence length="398" mass="46766">MSKTVKIYIVLLILIFIGVAAIEFSRPKPINWSQTYNETDKIPYGTYILYDQFKKLFPESEVKNIRTTPYEYFDALYNWEDSIYDTSGTYITISDYSGLDDVSAQELLDFVSYGNDVFMATNYPTRNIQDSLGIHIKNDYSFSGKADFSFANRKFKNDSITIEKGLGNYYFDELDSLNTTVLGYQKFDSIPRINFVKVKYGDGNFFLHLQPVVFTNYNLLKNNNKKYSETVLSYLKNDTIHYDSKNKIGEELGRSPLRFILKTPALRWAWYLALLTLFCFIIFNAKRKQRIVKIIKPNENTTVVFTKTIGNLYYETKDHNTIIEKKITYFLEYLRRTFYIDTQLLDDKFIKNLSLKSNKKQEDIKRLINLILQLKAKRNCEEADLLRLNKAIEAFYTK</sequence>
<dbReference type="Proteomes" id="UP001501692">
    <property type="component" value="Unassembled WGS sequence"/>
</dbReference>
<reference evidence="5" key="1">
    <citation type="journal article" date="2019" name="Int. J. Syst. Evol. Microbiol.">
        <title>The Global Catalogue of Microorganisms (GCM) 10K type strain sequencing project: providing services to taxonomists for standard genome sequencing and annotation.</title>
        <authorList>
            <consortium name="The Broad Institute Genomics Platform"/>
            <consortium name="The Broad Institute Genome Sequencing Center for Infectious Disease"/>
            <person name="Wu L."/>
            <person name="Ma J."/>
        </authorList>
    </citation>
    <scope>NUCLEOTIDE SEQUENCE [LARGE SCALE GENOMIC DNA]</scope>
    <source>
        <strain evidence="5">JCM 18287</strain>
    </source>
</reference>
<feature type="transmembrane region" description="Helical" evidence="2">
    <location>
        <begin position="268"/>
        <end position="285"/>
    </location>
</feature>
<name>A0ABP9H0C1_9FLAO</name>
<comment type="caution">
    <text evidence="4">The sequence shown here is derived from an EMBL/GenBank/DDBJ whole genome shotgun (WGS) entry which is preliminary data.</text>
</comment>
<dbReference type="RefSeq" id="WP_345163197.1">
    <property type="nucleotide sequence ID" value="NZ_BAABJK010000002.1"/>
</dbReference>
<dbReference type="Pfam" id="PF14258">
    <property type="entry name" value="DUF4350"/>
    <property type="match status" value="1"/>
</dbReference>
<evidence type="ECO:0000313" key="5">
    <source>
        <dbReference type="Proteomes" id="UP001501692"/>
    </source>
</evidence>
<evidence type="ECO:0000256" key="2">
    <source>
        <dbReference type="SAM" id="Phobius"/>
    </source>
</evidence>
<evidence type="ECO:0000259" key="3">
    <source>
        <dbReference type="Pfam" id="PF14258"/>
    </source>
</evidence>
<feature type="domain" description="DUF4350" evidence="3">
    <location>
        <begin position="85"/>
        <end position="230"/>
    </location>
</feature>
<keyword evidence="2" id="KW-0472">Membrane</keyword>
<keyword evidence="2" id="KW-0812">Transmembrane</keyword>
<keyword evidence="1" id="KW-0175">Coiled coil</keyword>
<evidence type="ECO:0000313" key="4">
    <source>
        <dbReference type="EMBL" id="GAA4957545.1"/>
    </source>
</evidence>
<dbReference type="EMBL" id="BAABJK010000002">
    <property type="protein sequence ID" value="GAA4957545.1"/>
    <property type="molecule type" value="Genomic_DNA"/>
</dbReference>
<protein>
    <recommendedName>
        <fullName evidence="3">DUF4350 domain-containing protein</fullName>
    </recommendedName>
</protein>
<dbReference type="InterPro" id="IPR025646">
    <property type="entry name" value="DUF4350"/>
</dbReference>
<feature type="coiled-coil region" evidence="1">
    <location>
        <begin position="350"/>
        <end position="384"/>
    </location>
</feature>